<dbReference type="InterPro" id="IPR000718">
    <property type="entry name" value="Peptidase_M13"/>
</dbReference>
<feature type="chain" id="PRO_5032309461" evidence="8">
    <location>
        <begin position="20"/>
        <end position="687"/>
    </location>
</feature>
<comment type="cofactor">
    <cofactor evidence="1">
        <name>Zn(2+)</name>
        <dbReference type="ChEBI" id="CHEBI:29105"/>
    </cofactor>
</comment>
<dbReference type="InterPro" id="IPR024079">
    <property type="entry name" value="MetalloPept_cat_dom_sf"/>
</dbReference>
<feature type="signal peptide" evidence="8">
    <location>
        <begin position="1"/>
        <end position="19"/>
    </location>
</feature>
<keyword evidence="8" id="KW-0732">Signal</keyword>
<comment type="similarity">
    <text evidence="2">Belongs to the peptidase M13 family.</text>
</comment>
<dbReference type="PROSITE" id="PS51257">
    <property type="entry name" value="PROKAR_LIPOPROTEIN"/>
    <property type="match status" value="1"/>
</dbReference>
<sequence>MKRPLVVVAALLLAGCTAAPPPPPPAPPPGPKAELGTWGVDLSGMDKNVKPGDSFYNYVNGAWDKQAVIPADRSGIGSFQSLAILSEKRMKEIVAGLEAKPVDQLTPDEKKLRDLYDGYMDEKAIEAHGLEPAKADLARIASLKSLKDVAKLMGSPNVSAGSLFAAGIGIDDKNPDHYSVNVSAAGLGMPDRDFYLLTNADIVKVRDAYKVFIATMLDMSGAKNAQARAEKVLALETAIAKVRWELKDQRDADKMYHPMSFAALKKSAPQFPWDSFFSEGGIPLNGGERQIIVGESTAIPVLAKLFAKTPVAVWRDYLTVHYLHSYASYLPKKFDDADFAFFGTALSGRTQQNDRATRAVRLLDSELGEAFGKLYAAKYFPPESKAKVEKLVSNLLKAYEADIKTLPWMGEETKKKALEKISQFTPYIGYPDKWRDYSALEISRDDVIGNIKRAAAFNWKRDVTRLDSPVDKAEWYMTPPTVNAYYNPPFNSITFPAAILQPPFFDPNADDAVNYGAIGAVIGHEISHGFDDQGSKYTGKGVLQNWWTEEDRKNFDARTAMLVKQFDAYEPLPGLHVRGAATLGENIADLAGISIALKAYHIALGGTPAPVIDGYTGDQRFLLGFGQVWRTKMREGALRSRILSDVHSPAEYRVLGATRNLDDWYGAFDVKPGDKYYLPPEERVKLW</sequence>
<dbReference type="Pfam" id="PF05649">
    <property type="entry name" value="Peptidase_M13_N"/>
    <property type="match status" value="1"/>
</dbReference>
<dbReference type="PANTHER" id="PTHR11733:SF167">
    <property type="entry name" value="FI17812P1-RELATED"/>
    <property type="match status" value="1"/>
</dbReference>
<proteinExistence type="inferred from homology"/>
<feature type="domain" description="Peptidase M13 C-terminal" evidence="9">
    <location>
        <begin position="483"/>
        <end position="684"/>
    </location>
</feature>
<evidence type="ECO:0000256" key="2">
    <source>
        <dbReference type="ARBA" id="ARBA00007357"/>
    </source>
</evidence>
<feature type="domain" description="Peptidase M13 N-terminal" evidence="10">
    <location>
        <begin position="51"/>
        <end position="431"/>
    </location>
</feature>
<comment type="caution">
    <text evidence="11">The sequence shown here is derived from an EMBL/GenBank/DDBJ whole genome shotgun (WGS) entry which is preliminary data.</text>
</comment>
<dbReference type="GO" id="GO:0005886">
    <property type="term" value="C:plasma membrane"/>
    <property type="evidence" value="ECO:0007669"/>
    <property type="project" value="TreeGrafter"/>
</dbReference>
<dbReference type="PANTHER" id="PTHR11733">
    <property type="entry name" value="ZINC METALLOPROTEASE FAMILY M13 NEPRILYSIN-RELATED"/>
    <property type="match status" value="1"/>
</dbReference>
<name>A0A846N2U0_9PROT</name>
<evidence type="ECO:0000256" key="6">
    <source>
        <dbReference type="ARBA" id="ARBA00022833"/>
    </source>
</evidence>
<dbReference type="AlphaFoldDB" id="A0A846N2U0"/>
<protein>
    <submittedName>
        <fullName evidence="11">Putative metalloendopeptidase</fullName>
    </submittedName>
</protein>
<dbReference type="InterPro" id="IPR018497">
    <property type="entry name" value="Peptidase_M13_C"/>
</dbReference>
<dbReference type="CDD" id="cd08662">
    <property type="entry name" value="M13"/>
    <property type="match status" value="1"/>
</dbReference>
<evidence type="ECO:0000256" key="5">
    <source>
        <dbReference type="ARBA" id="ARBA00022801"/>
    </source>
</evidence>
<evidence type="ECO:0000256" key="3">
    <source>
        <dbReference type="ARBA" id="ARBA00022670"/>
    </source>
</evidence>
<keyword evidence="12" id="KW-1185">Reference proteome</keyword>
<keyword evidence="7" id="KW-0482">Metalloprotease</keyword>
<evidence type="ECO:0000313" key="12">
    <source>
        <dbReference type="Proteomes" id="UP000570514"/>
    </source>
</evidence>
<evidence type="ECO:0000256" key="8">
    <source>
        <dbReference type="SAM" id="SignalP"/>
    </source>
</evidence>
<keyword evidence="6" id="KW-0862">Zinc</keyword>
<dbReference type="InterPro" id="IPR008753">
    <property type="entry name" value="Peptidase_M13_N"/>
</dbReference>
<evidence type="ECO:0000256" key="1">
    <source>
        <dbReference type="ARBA" id="ARBA00001947"/>
    </source>
</evidence>
<dbReference type="Proteomes" id="UP000570514">
    <property type="component" value="Unassembled WGS sequence"/>
</dbReference>
<reference evidence="11 12" key="1">
    <citation type="submission" date="2020-03" db="EMBL/GenBank/DDBJ databases">
        <title>Genomic Encyclopedia of Type Strains, Phase IV (KMG-IV): sequencing the most valuable type-strain genomes for metagenomic binning, comparative biology and taxonomic classification.</title>
        <authorList>
            <person name="Goeker M."/>
        </authorList>
    </citation>
    <scope>NUCLEOTIDE SEQUENCE [LARGE SCALE GENOMIC DNA]</scope>
    <source>
        <strain evidence="11 12">DSM 19867</strain>
    </source>
</reference>
<dbReference type="GO" id="GO:0016485">
    <property type="term" value="P:protein processing"/>
    <property type="evidence" value="ECO:0007669"/>
    <property type="project" value="TreeGrafter"/>
</dbReference>
<dbReference type="EMBL" id="JAASRM010000001">
    <property type="protein sequence ID" value="NIK89437.1"/>
    <property type="molecule type" value="Genomic_DNA"/>
</dbReference>
<keyword evidence="5" id="KW-0378">Hydrolase</keyword>
<evidence type="ECO:0000259" key="10">
    <source>
        <dbReference type="Pfam" id="PF05649"/>
    </source>
</evidence>
<dbReference type="Pfam" id="PF01431">
    <property type="entry name" value="Peptidase_M13"/>
    <property type="match status" value="1"/>
</dbReference>
<evidence type="ECO:0000256" key="7">
    <source>
        <dbReference type="ARBA" id="ARBA00023049"/>
    </source>
</evidence>
<accession>A0A846N2U0</accession>
<dbReference type="InterPro" id="IPR042089">
    <property type="entry name" value="Peptidase_M13_dom_2"/>
</dbReference>
<evidence type="ECO:0000259" key="9">
    <source>
        <dbReference type="Pfam" id="PF01431"/>
    </source>
</evidence>
<dbReference type="Gene3D" id="1.10.1380.10">
    <property type="entry name" value="Neutral endopeptidase , domain2"/>
    <property type="match status" value="1"/>
</dbReference>
<dbReference type="PRINTS" id="PR00786">
    <property type="entry name" value="NEPRILYSIN"/>
</dbReference>
<gene>
    <name evidence="11" type="ORF">FHS83_002755</name>
</gene>
<organism evidence="11 12">
    <name type="scientific">Rhizomicrobium palustre</name>
    <dbReference type="NCBI Taxonomy" id="189966"/>
    <lineage>
        <taxon>Bacteria</taxon>
        <taxon>Pseudomonadati</taxon>
        <taxon>Pseudomonadota</taxon>
        <taxon>Alphaproteobacteria</taxon>
        <taxon>Micropepsales</taxon>
        <taxon>Micropepsaceae</taxon>
        <taxon>Rhizomicrobium</taxon>
    </lineage>
</organism>
<dbReference type="GO" id="GO:0004222">
    <property type="term" value="F:metalloendopeptidase activity"/>
    <property type="evidence" value="ECO:0007669"/>
    <property type="project" value="InterPro"/>
</dbReference>
<evidence type="ECO:0000256" key="4">
    <source>
        <dbReference type="ARBA" id="ARBA00022723"/>
    </source>
</evidence>
<dbReference type="Gene3D" id="3.40.390.10">
    <property type="entry name" value="Collagenase (Catalytic Domain)"/>
    <property type="match status" value="1"/>
</dbReference>
<dbReference type="RefSeq" id="WP_167083525.1">
    <property type="nucleotide sequence ID" value="NZ_BAAADC010000001.1"/>
</dbReference>
<dbReference type="PROSITE" id="PS51885">
    <property type="entry name" value="NEPRILYSIN"/>
    <property type="match status" value="1"/>
</dbReference>
<dbReference type="SUPFAM" id="SSF55486">
    <property type="entry name" value="Metalloproteases ('zincins'), catalytic domain"/>
    <property type="match status" value="1"/>
</dbReference>
<keyword evidence="4" id="KW-0479">Metal-binding</keyword>
<evidence type="ECO:0000313" key="11">
    <source>
        <dbReference type="EMBL" id="NIK89437.1"/>
    </source>
</evidence>
<dbReference type="GO" id="GO:0046872">
    <property type="term" value="F:metal ion binding"/>
    <property type="evidence" value="ECO:0007669"/>
    <property type="project" value="UniProtKB-KW"/>
</dbReference>
<keyword evidence="3" id="KW-0645">Protease</keyword>